<dbReference type="GO" id="GO:0016491">
    <property type="term" value="F:oxidoreductase activity"/>
    <property type="evidence" value="ECO:0007669"/>
    <property type="project" value="InterPro"/>
</dbReference>
<feature type="signal peptide" evidence="1">
    <location>
        <begin position="1"/>
        <end position="22"/>
    </location>
</feature>
<dbReference type="AlphaFoldDB" id="A0A1Y2PE76"/>
<dbReference type="OrthoDB" id="9815205at2"/>
<dbReference type="PANTHER" id="PTHR42852:SF13">
    <property type="entry name" value="PROTEIN DIPZ"/>
    <property type="match status" value="1"/>
</dbReference>
<dbReference type="PANTHER" id="PTHR42852">
    <property type="entry name" value="THIOL:DISULFIDE INTERCHANGE PROTEIN DSBE"/>
    <property type="match status" value="1"/>
</dbReference>
<dbReference type="STRING" id="1635173.WH52_08050"/>
<dbReference type="InterPro" id="IPR000866">
    <property type="entry name" value="AhpC/TSA"/>
</dbReference>
<dbReference type="Gene3D" id="3.40.30.10">
    <property type="entry name" value="Glutaredoxin"/>
    <property type="match status" value="1"/>
</dbReference>
<evidence type="ECO:0000313" key="3">
    <source>
        <dbReference type="EMBL" id="OSY87978.1"/>
    </source>
</evidence>
<organism evidence="3 4">
    <name type="scientific">Tenacibaculum holothuriorum</name>
    <dbReference type="NCBI Taxonomy" id="1635173"/>
    <lineage>
        <taxon>Bacteria</taxon>
        <taxon>Pseudomonadati</taxon>
        <taxon>Bacteroidota</taxon>
        <taxon>Flavobacteriia</taxon>
        <taxon>Flavobacteriales</taxon>
        <taxon>Flavobacteriaceae</taxon>
        <taxon>Tenacibaculum</taxon>
    </lineage>
</organism>
<feature type="chain" id="PRO_5012892431" evidence="1">
    <location>
        <begin position="23"/>
        <end position="161"/>
    </location>
</feature>
<dbReference type="InParanoid" id="A0A1Y2PE76"/>
<evidence type="ECO:0000313" key="4">
    <source>
        <dbReference type="Proteomes" id="UP000194221"/>
    </source>
</evidence>
<evidence type="ECO:0000256" key="1">
    <source>
        <dbReference type="SAM" id="SignalP"/>
    </source>
</evidence>
<dbReference type="Proteomes" id="UP000194221">
    <property type="component" value="Unassembled WGS sequence"/>
</dbReference>
<sequence length="161" mass="18760">MKNLLKLLVLLLALGCSKPKNNSLAIFDYKGLQPLLEKSDNITYVVNFWATWCKPCVKELPAFEKLKKEYSEKGVEVILVSLDFPNQIESSLKPFIRKEKLQSKVVVLDDPDQNNWIPKINEKWSGSIPATLIYNKDKREFFERSFTYEELEGELKKFINK</sequence>
<dbReference type="EMBL" id="LAPZ01000005">
    <property type="protein sequence ID" value="OSY87978.1"/>
    <property type="molecule type" value="Genomic_DNA"/>
</dbReference>
<protein>
    <submittedName>
        <fullName evidence="3">Thioredoxin</fullName>
    </submittedName>
</protein>
<accession>A0A1Y2PE76</accession>
<evidence type="ECO:0000259" key="2">
    <source>
        <dbReference type="PROSITE" id="PS51352"/>
    </source>
</evidence>
<dbReference type="PROSITE" id="PS51352">
    <property type="entry name" value="THIOREDOXIN_2"/>
    <property type="match status" value="1"/>
</dbReference>
<dbReference type="CDD" id="cd02966">
    <property type="entry name" value="TlpA_like_family"/>
    <property type="match status" value="1"/>
</dbReference>
<dbReference type="GO" id="GO:0016209">
    <property type="term" value="F:antioxidant activity"/>
    <property type="evidence" value="ECO:0007669"/>
    <property type="project" value="InterPro"/>
</dbReference>
<dbReference type="InterPro" id="IPR050553">
    <property type="entry name" value="Thioredoxin_ResA/DsbE_sf"/>
</dbReference>
<dbReference type="SUPFAM" id="SSF52833">
    <property type="entry name" value="Thioredoxin-like"/>
    <property type="match status" value="1"/>
</dbReference>
<name>A0A1Y2PE76_9FLAO</name>
<reference evidence="3 4" key="1">
    <citation type="submission" date="2015-03" db="EMBL/GenBank/DDBJ databases">
        <title>Genome sequence of Tenacibaculum sp. S2-2, isolated from intestinal microbiota of sea cucumber, Apostichopus japonicas.</title>
        <authorList>
            <person name="Shao Z."/>
            <person name="Wang L."/>
            <person name="Li X."/>
        </authorList>
    </citation>
    <scope>NUCLEOTIDE SEQUENCE [LARGE SCALE GENOMIC DNA]</scope>
    <source>
        <strain evidence="3 4">S2-2</strain>
    </source>
</reference>
<gene>
    <name evidence="3" type="ORF">WH52_08050</name>
</gene>
<dbReference type="Pfam" id="PF00578">
    <property type="entry name" value="AhpC-TSA"/>
    <property type="match status" value="1"/>
</dbReference>
<dbReference type="RefSeq" id="WP_086030444.1">
    <property type="nucleotide sequence ID" value="NZ_LAPZ01000005.1"/>
</dbReference>
<keyword evidence="4" id="KW-1185">Reference proteome</keyword>
<feature type="domain" description="Thioredoxin" evidence="2">
    <location>
        <begin position="12"/>
        <end position="160"/>
    </location>
</feature>
<proteinExistence type="predicted"/>
<dbReference type="InterPro" id="IPR036249">
    <property type="entry name" value="Thioredoxin-like_sf"/>
</dbReference>
<comment type="caution">
    <text evidence="3">The sequence shown here is derived from an EMBL/GenBank/DDBJ whole genome shotgun (WGS) entry which is preliminary data.</text>
</comment>
<keyword evidence="1" id="KW-0732">Signal</keyword>
<dbReference type="InterPro" id="IPR013766">
    <property type="entry name" value="Thioredoxin_domain"/>
</dbReference>